<feature type="non-terminal residue" evidence="4">
    <location>
        <position position="133"/>
    </location>
</feature>
<dbReference type="OMA" id="YEHEAAK"/>
<dbReference type="CDD" id="cd00084">
    <property type="entry name" value="HMG-box_SF"/>
    <property type="match status" value="2"/>
</dbReference>
<keyword evidence="6" id="KW-1185">Reference proteome</keyword>
<dbReference type="Gene3D" id="1.10.30.10">
    <property type="entry name" value="High mobility group box domain"/>
    <property type="match status" value="2"/>
</dbReference>
<organism evidence="4">
    <name type="scientific">Guillardia theta (strain CCMP2712)</name>
    <name type="common">Cryptophyte</name>
    <dbReference type="NCBI Taxonomy" id="905079"/>
    <lineage>
        <taxon>Eukaryota</taxon>
        <taxon>Cryptophyceae</taxon>
        <taxon>Pyrenomonadales</taxon>
        <taxon>Geminigeraceae</taxon>
        <taxon>Guillardia</taxon>
    </lineage>
</organism>
<dbReference type="PROSITE" id="PS50118">
    <property type="entry name" value="HMG_BOX_2"/>
    <property type="match status" value="2"/>
</dbReference>
<keyword evidence="2" id="KW-0539">Nucleus</keyword>
<dbReference type="AlphaFoldDB" id="L1IH92"/>
<dbReference type="Proteomes" id="UP000011087">
    <property type="component" value="Unassembled WGS sequence"/>
</dbReference>
<dbReference type="GO" id="GO:0003677">
    <property type="term" value="F:DNA binding"/>
    <property type="evidence" value="ECO:0007669"/>
    <property type="project" value="UniProtKB-UniRule"/>
</dbReference>
<dbReference type="OrthoDB" id="1919336at2759"/>
<dbReference type="InterPro" id="IPR050342">
    <property type="entry name" value="HMGB"/>
</dbReference>
<protein>
    <recommendedName>
        <fullName evidence="3">HMG box domain-containing protein</fullName>
    </recommendedName>
</protein>
<name>L1IH92_GUITC</name>
<evidence type="ECO:0000256" key="2">
    <source>
        <dbReference type="PROSITE-ProRule" id="PRU00267"/>
    </source>
</evidence>
<dbReference type="EMBL" id="JH993090">
    <property type="protein sequence ID" value="EKX35457.1"/>
    <property type="molecule type" value="Genomic_DNA"/>
</dbReference>
<feature type="DNA-binding region" description="HMG box" evidence="2">
    <location>
        <begin position="84"/>
        <end position="133"/>
    </location>
</feature>
<keyword evidence="1 2" id="KW-0238">DNA-binding</keyword>
<dbReference type="KEGG" id="gtt:GUITHDRAFT_79815"/>
<dbReference type="RefSeq" id="XP_005822437.1">
    <property type="nucleotide sequence ID" value="XM_005822380.1"/>
</dbReference>
<reference evidence="5" key="3">
    <citation type="submission" date="2015-06" db="UniProtKB">
        <authorList>
            <consortium name="EnsemblProtists"/>
        </authorList>
    </citation>
    <scope>IDENTIFICATION</scope>
</reference>
<feature type="DNA-binding region" description="HMG box" evidence="2">
    <location>
        <begin position="14"/>
        <end position="69"/>
    </location>
</feature>
<dbReference type="Pfam" id="PF09011">
    <property type="entry name" value="HMG_box_2"/>
    <property type="match status" value="1"/>
</dbReference>
<evidence type="ECO:0000313" key="6">
    <source>
        <dbReference type="Proteomes" id="UP000011087"/>
    </source>
</evidence>
<dbReference type="GeneID" id="17292209"/>
<dbReference type="SUPFAM" id="SSF47095">
    <property type="entry name" value="HMG-box"/>
    <property type="match status" value="2"/>
</dbReference>
<dbReference type="PaxDb" id="55529-EKX35457"/>
<dbReference type="HOGENOM" id="CLU_082854_2_1_1"/>
<sequence>MSGRQGRFFRPGGIQRTLSAYNLFVRSMHAQLKAEHPDLDQGEYMKRVGEMWRSMPADERAKWRADGEEGSRVPGASTFIAHKASSKQSPYQMFVKAMTSQMKANNPSSSQIENMKQIGEMWRNMSAEERQKY</sequence>
<evidence type="ECO:0000256" key="1">
    <source>
        <dbReference type="ARBA" id="ARBA00023125"/>
    </source>
</evidence>
<dbReference type="InterPro" id="IPR036910">
    <property type="entry name" value="HMG_box_dom_sf"/>
</dbReference>
<dbReference type="Pfam" id="PF00505">
    <property type="entry name" value="HMG_box"/>
    <property type="match status" value="1"/>
</dbReference>
<gene>
    <name evidence="4" type="ORF">GUITHDRAFT_79815</name>
</gene>
<feature type="domain" description="HMG box" evidence="3">
    <location>
        <begin position="84"/>
        <end position="133"/>
    </location>
</feature>
<reference evidence="6" key="2">
    <citation type="submission" date="2012-11" db="EMBL/GenBank/DDBJ databases">
        <authorList>
            <person name="Kuo A."/>
            <person name="Curtis B.A."/>
            <person name="Tanifuji G."/>
            <person name="Burki F."/>
            <person name="Gruber A."/>
            <person name="Irimia M."/>
            <person name="Maruyama S."/>
            <person name="Arias M.C."/>
            <person name="Ball S.G."/>
            <person name="Gile G.H."/>
            <person name="Hirakawa Y."/>
            <person name="Hopkins J.F."/>
            <person name="Rensing S.A."/>
            <person name="Schmutz J."/>
            <person name="Symeonidi A."/>
            <person name="Elias M."/>
            <person name="Eveleigh R.J."/>
            <person name="Herman E.K."/>
            <person name="Klute M.J."/>
            <person name="Nakayama T."/>
            <person name="Obornik M."/>
            <person name="Reyes-Prieto A."/>
            <person name="Armbrust E.V."/>
            <person name="Aves S.J."/>
            <person name="Beiko R.G."/>
            <person name="Coutinho P."/>
            <person name="Dacks J.B."/>
            <person name="Durnford D.G."/>
            <person name="Fast N.M."/>
            <person name="Green B.R."/>
            <person name="Grisdale C."/>
            <person name="Hempe F."/>
            <person name="Henrissat B."/>
            <person name="Hoppner M.P."/>
            <person name="Ishida K.-I."/>
            <person name="Kim E."/>
            <person name="Koreny L."/>
            <person name="Kroth P.G."/>
            <person name="Liu Y."/>
            <person name="Malik S.-B."/>
            <person name="Maier U.G."/>
            <person name="McRose D."/>
            <person name="Mock T."/>
            <person name="Neilson J.A."/>
            <person name="Onodera N.T."/>
            <person name="Poole A.M."/>
            <person name="Pritham E.J."/>
            <person name="Richards T.A."/>
            <person name="Rocap G."/>
            <person name="Roy S.W."/>
            <person name="Sarai C."/>
            <person name="Schaack S."/>
            <person name="Shirato S."/>
            <person name="Slamovits C.H."/>
            <person name="Spencer D.F."/>
            <person name="Suzuki S."/>
            <person name="Worden A.Z."/>
            <person name="Zauner S."/>
            <person name="Barry K."/>
            <person name="Bell C."/>
            <person name="Bharti A.K."/>
            <person name="Crow J.A."/>
            <person name="Grimwood J."/>
            <person name="Kramer R."/>
            <person name="Lindquist E."/>
            <person name="Lucas S."/>
            <person name="Salamov A."/>
            <person name="McFadden G.I."/>
            <person name="Lane C.E."/>
            <person name="Keeling P.J."/>
            <person name="Gray M.W."/>
            <person name="Grigoriev I.V."/>
            <person name="Archibald J.M."/>
        </authorList>
    </citation>
    <scope>NUCLEOTIDE SEQUENCE</scope>
    <source>
        <strain evidence="6">CCMP2712</strain>
    </source>
</reference>
<evidence type="ECO:0000259" key="3">
    <source>
        <dbReference type="PROSITE" id="PS50118"/>
    </source>
</evidence>
<evidence type="ECO:0000313" key="5">
    <source>
        <dbReference type="EnsemblProtists" id="EKX35457"/>
    </source>
</evidence>
<feature type="domain" description="HMG box" evidence="3">
    <location>
        <begin position="14"/>
        <end position="69"/>
    </location>
</feature>
<proteinExistence type="predicted"/>
<dbReference type="STRING" id="905079.L1IH92"/>
<dbReference type="EnsemblProtists" id="EKX35457">
    <property type="protein sequence ID" value="EKX35457"/>
    <property type="gene ID" value="GUITHDRAFT_79815"/>
</dbReference>
<dbReference type="PANTHER" id="PTHR48112">
    <property type="entry name" value="HIGH MOBILITY GROUP PROTEIN DSP1"/>
    <property type="match status" value="1"/>
</dbReference>
<dbReference type="SMART" id="SM00398">
    <property type="entry name" value="HMG"/>
    <property type="match status" value="2"/>
</dbReference>
<evidence type="ECO:0000313" key="4">
    <source>
        <dbReference type="EMBL" id="EKX35457.1"/>
    </source>
</evidence>
<reference evidence="4 6" key="1">
    <citation type="journal article" date="2012" name="Nature">
        <title>Algal genomes reveal evolutionary mosaicism and the fate of nucleomorphs.</title>
        <authorList>
            <consortium name="DOE Joint Genome Institute"/>
            <person name="Curtis B.A."/>
            <person name="Tanifuji G."/>
            <person name="Burki F."/>
            <person name="Gruber A."/>
            <person name="Irimia M."/>
            <person name="Maruyama S."/>
            <person name="Arias M.C."/>
            <person name="Ball S.G."/>
            <person name="Gile G.H."/>
            <person name="Hirakawa Y."/>
            <person name="Hopkins J.F."/>
            <person name="Kuo A."/>
            <person name="Rensing S.A."/>
            <person name="Schmutz J."/>
            <person name="Symeonidi A."/>
            <person name="Elias M."/>
            <person name="Eveleigh R.J."/>
            <person name="Herman E.K."/>
            <person name="Klute M.J."/>
            <person name="Nakayama T."/>
            <person name="Obornik M."/>
            <person name="Reyes-Prieto A."/>
            <person name="Armbrust E.V."/>
            <person name="Aves S.J."/>
            <person name="Beiko R.G."/>
            <person name="Coutinho P."/>
            <person name="Dacks J.B."/>
            <person name="Durnford D.G."/>
            <person name="Fast N.M."/>
            <person name="Green B.R."/>
            <person name="Grisdale C.J."/>
            <person name="Hempel F."/>
            <person name="Henrissat B."/>
            <person name="Hoppner M.P."/>
            <person name="Ishida K."/>
            <person name="Kim E."/>
            <person name="Koreny L."/>
            <person name="Kroth P.G."/>
            <person name="Liu Y."/>
            <person name="Malik S.B."/>
            <person name="Maier U.G."/>
            <person name="McRose D."/>
            <person name="Mock T."/>
            <person name="Neilson J.A."/>
            <person name="Onodera N.T."/>
            <person name="Poole A.M."/>
            <person name="Pritham E.J."/>
            <person name="Richards T.A."/>
            <person name="Rocap G."/>
            <person name="Roy S.W."/>
            <person name="Sarai C."/>
            <person name="Schaack S."/>
            <person name="Shirato S."/>
            <person name="Slamovits C.H."/>
            <person name="Spencer D.F."/>
            <person name="Suzuki S."/>
            <person name="Worden A.Z."/>
            <person name="Zauner S."/>
            <person name="Barry K."/>
            <person name="Bell C."/>
            <person name="Bharti A.K."/>
            <person name="Crow J.A."/>
            <person name="Grimwood J."/>
            <person name="Kramer R."/>
            <person name="Lindquist E."/>
            <person name="Lucas S."/>
            <person name="Salamov A."/>
            <person name="McFadden G.I."/>
            <person name="Lane C.E."/>
            <person name="Keeling P.J."/>
            <person name="Gray M.W."/>
            <person name="Grigoriev I.V."/>
            <person name="Archibald J.M."/>
        </authorList>
    </citation>
    <scope>NUCLEOTIDE SEQUENCE</scope>
    <source>
        <strain evidence="4 6">CCMP2712</strain>
    </source>
</reference>
<dbReference type="InterPro" id="IPR009071">
    <property type="entry name" value="HMG_box_dom"/>
</dbReference>
<accession>L1IH92</accession>
<dbReference type="GO" id="GO:0005634">
    <property type="term" value="C:nucleus"/>
    <property type="evidence" value="ECO:0007669"/>
    <property type="project" value="UniProtKB-UniRule"/>
</dbReference>